<dbReference type="OrthoDB" id="2860904at2"/>
<dbReference type="Proteomes" id="UP000436483">
    <property type="component" value="Unassembled WGS sequence"/>
</dbReference>
<protein>
    <recommendedName>
        <fullName evidence="1">SnoaL-like domain-containing protein</fullName>
    </recommendedName>
</protein>
<dbReference type="CDD" id="cd00531">
    <property type="entry name" value="NTF2_like"/>
    <property type="match status" value="1"/>
</dbReference>
<proteinExistence type="predicted"/>
<dbReference type="Pfam" id="PF13577">
    <property type="entry name" value="SnoaL_4"/>
    <property type="match status" value="1"/>
</dbReference>
<reference evidence="2 3" key="2">
    <citation type="submission" date="2020-01" db="EMBL/GenBank/DDBJ databases">
        <title>Microvirga sp. nov., an arsenate reduction bacterium isolated from Tibet hotspring sediments.</title>
        <authorList>
            <person name="Xian W.-D."/>
            <person name="Li W.-J."/>
        </authorList>
    </citation>
    <scope>NUCLEOTIDE SEQUENCE [LARGE SCALE GENOMIC DNA]</scope>
    <source>
        <strain evidence="2 3">KCTC 23863</strain>
    </source>
</reference>
<dbReference type="InterPro" id="IPR037401">
    <property type="entry name" value="SnoaL-like"/>
</dbReference>
<comment type="caution">
    <text evidence="2">The sequence shown here is derived from an EMBL/GenBank/DDBJ whole genome shotgun (WGS) entry which is preliminary data.</text>
</comment>
<dbReference type="InterPro" id="IPR032710">
    <property type="entry name" value="NTF2-like_dom_sf"/>
</dbReference>
<gene>
    <name evidence="2" type="ORF">GR328_23555</name>
</gene>
<dbReference type="EMBL" id="WURB01000032">
    <property type="protein sequence ID" value="MXQ14371.1"/>
    <property type="molecule type" value="Genomic_DNA"/>
</dbReference>
<dbReference type="SUPFAM" id="SSF54427">
    <property type="entry name" value="NTF2-like"/>
    <property type="match status" value="1"/>
</dbReference>
<keyword evidence="3" id="KW-1185">Reference proteome</keyword>
<name>A0A7X3MW98_9HYPH</name>
<evidence type="ECO:0000313" key="2">
    <source>
        <dbReference type="EMBL" id="MXQ14371.1"/>
    </source>
</evidence>
<accession>A0A7X3MW98</accession>
<reference evidence="2 3" key="1">
    <citation type="submission" date="2019-12" db="EMBL/GenBank/DDBJ databases">
        <authorList>
            <person name="Yuan C.-G."/>
        </authorList>
    </citation>
    <scope>NUCLEOTIDE SEQUENCE [LARGE SCALE GENOMIC DNA]</scope>
    <source>
        <strain evidence="2 3">KCTC 23863</strain>
    </source>
</reference>
<feature type="domain" description="SnoaL-like" evidence="1">
    <location>
        <begin position="7"/>
        <end position="132"/>
    </location>
</feature>
<evidence type="ECO:0000313" key="3">
    <source>
        <dbReference type="Proteomes" id="UP000436483"/>
    </source>
</evidence>
<organism evidence="2 3">
    <name type="scientific">Microvirga makkahensis</name>
    <dbReference type="NCBI Taxonomy" id="1128670"/>
    <lineage>
        <taxon>Bacteria</taxon>
        <taxon>Pseudomonadati</taxon>
        <taxon>Pseudomonadota</taxon>
        <taxon>Alphaproteobacteria</taxon>
        <taxon>Hyphomicrobiales</taxon>
        <taxon>Methylobacteriaceae</taxon>
        <taxon>Microvirga</taxon>
    </lineage>
</organism>
<dbReference type="AlphaFoldDB" id="A0A7X3MW98"/>
<sequence length="160" mass="17830">MAVVDALDHISINDLLCRFFLAFDERNWASMADCLAPEVFIDYSTSGREQPGTMTNSEFVQRRQSVTDTLTKHHSFSNLLLSCEAAVVRGRCNYLILRFDRDFSGAGEDFYHSCGAYEFMFGKVDGSWRITSIVQNALRSWGNRHLHGAAHAAAGPSGEA</sequence>
<evidence type="ECO:0000259" key="1">
    <source>
        <dbReference type="Pfam" id="PF13577"/>
    </source>
</evidence>
<dbReference type="Gene3D" id="3.10.450.50">
    <property type="match status" value="1"/>
</dbReference>